<organism evidence="2 3">
    <name type="scientific">Marasmiellus scandens</name>
    <dbReference type="NCBI Taxonomy" id="2682957"/>
    <lineage>
        <taxon>Eukaryota</taxon>
        <taxon>Fungi</taxon>
        <taxon>Dikarya</taxon>
        <taxon>Basidiomycota</taxon>
        <taxon>Agaricomycotina</taxon>
        <taxon>Agaricomycetes</taxon>
        <taxon>Agaricomycetidae</taxon>
        <taxon>Agaricales</taxon>
        <taxon>Marasmiineae</taxon>
        <taxon>Omphalotaceae</taxon>
        <taxon>Marasmiellus</taxon>
    </lineage>
</organism>
<accession>A0ABR1JZB0</accession>
<evidence type="ECO:0000313" key="3">
    <source>
        <dbReference type="Proteomes" id="UP001498398"/>
    </source>
</evidence>
<dbReference type="Gene3D" id="3.10.129.10">
    <property type="entry name" value="Hotdog Thioesterase"/>
    <property type="match status" value="1"/>
</dbReference>
<comment type="caution">
    <text evidence="2">The sequence shown here is derived from an EMBL/GenBank/DDBJ whole genome shotgun (WGS) entry which is preliminary data.</text>
</comment>
<dbReference type="EMBL" id="JBANRG010000002">
    <property type="protein sequence ID" value="KAK7470034.1"/>
    <property type="molecule type" value="Genomic_DNA"/>
</dbReference>
<dbReference type="SUPFAM" id="SSF54637">
    <property type="entry name" value="Thioesterase/thiol ester dehydrase-isomerase"/>
    <property type="match status" value="1"/>
</dbReference>
<dbReference type="InterPro" id="IPR029069">
    <property type="entry name" value="HotDog_dom_sf"/>
</dbReference>
<keyword evidence="3" id="KW-1185">Reference proteome</keyword>
<dbReference type="PANTHER" id="PTHR21660:SF1">
    <property type="entry name" value="ACYL-COENZYME A THIOESTERASE 13"/>
    <property type="match status" value="1"/>
</dbReference>
<dbReference type="PANTHER" id="PTHR21660">
    <property type="entry name" value="THIOESTERASE SUPERFAMILY MEMBER-RELATED"/>
    <property type="match status" value="1"/>
</dbReference>
<dbReference type="InterPro" id="IPR039298">
    <property type="entry name" value="ACOT13"/>
</dbReference>
<protein>
    <recommendedName>
        <fullName evidence="4">Thioesterase domain-containing protein</fullName>
    </recommendedName>
</protein>
<dbReference type="CDD" id="cd03443">
    <property type="entry name" value="PaaI_thioesterase"/>
    <property type="match status" value="1"/>
</dbReference>
<dbReference type="Proteomes" id="UP001498398">
    <property type="component" value="Unassembled WGS sequence"/>
</dbReference>
<sequence>MSSIDISRISGNASEEIKKYLSHPPSFFDIYAKGQLKHSFGDTIMERMDVQEISILNMAEEPSRKEGRVVCKVVIDEDMLNGDANLHGGCSCFLVDMCTTFALSALSLATANDPLDTVSLNINTTLHSPAQK</sequence>
<reference evidence="2 3" key="1">
    <citation type="submission" date="2024-01" db="EMBL/GenBank/DDBJ databases">
        <title>A draft genome for the cacao thread blight pathogen Marasmiellus scandens.</title>
        <authorList>
            <person name="Baruah I.K."/>
            <person name="Leung J."/>
            <person name="Bukari Y."/>
            <person name="Amoako-Attah I."/>
            <person name="Meinhardt L.W."/>
            <person name="Bailey B.A."/>
            <person name="Cohen S.P."/>
        </authorList>
    </citation>
    <scope>NUCLEOTIDE SEQUENCE [LARGE SCALE GENOMIC DNA]</scope>
    <source>
        <strain evidence="2 3">GH-19</strain>
    </source>
</reference>
<evidence type="ECO:0000256" key="1">
    <source>
        <dbReference type="ARBA" id="ARBA00022801"/>
    </source>
</evidence>
<keyword evidence="1" id="KW-0378">Hydrolase</keyword>
<gene>
    <name evidence="2" type="ORF">VKT23_001469</name>
</gene>
<proteinExistence type="predicted"/>
<evidence type="ECO:0000313" key="2">
    <source>
        <dbReference type="EMBL" id="KAK7470034.1"/>
    </source>
</evidence>
<name>A0ABR1JZB0_9AGAR</name>
<evidence type="ECO:0008006" key="4">
    <source>
        <dbReference type="Google" id="ProtNLM"/>
    </source>
</evidence>